<feature type="compositionally biased region" description="Polar residues" evidence="7">
    <location>
        <begin position="630"/>
        <end position="653"/>
    </location>
</feature>
<feature type="coiled-coil region" evidence="6">
    <location>
        <begin position="414"/>
        <end position="448"/>
    </location>
</feature>
<evidence type="ECO:0000256" key="5">
    <source>
        <dbReference type="PROSITE-ProRule" id="PRU00023"/>
    </source>
</evidence>
<dbReference type="AlphaFoldDB" id="M3ZSZ6"/>
<dbReference type="InterPro" id="IPR002110">
    <property type="entry name" value="Ankyrin_rpt"/>
</dbReference>
<dbReference type="GeneTree" id="ENSGT00940000154886"/>
<dbReference type="PROSITE" id="PS50297">
    <property type="entry name" value="ANK_REP_REGION"/>
    <property type="match status" value="3"/>
</dbReference>
<feature type="compositionally biased region" description="Polar residues" evidence="7">
    <location>
        <begin position="482"/>
        <end position="493"/>
    </location>
</feature>
<sequence length="1249" mass="135887">MAQNNYILRNVPGQKSKDCIPEYQGTESHYPLDLGGIQNIITMKRLSLKRRPRGVLNDVEKTQSGSSCGPVHSAESLSLPGNDGTRLLGMSSSAKGRPPLPPPHSSLLDDRRSKGGGPGNSQRHAEPKPQQTERNAASQIPSPGVEQTVLETHKNISQSPPQPLPRRRLASFGGISPSGSHSPFTGLGAYNQNNNGNKPDDDMSAHLTSSLGSRGSTGCLTLSPQSSGRNTPVTSLGSMHLQHVRDQMVVALKKLKELEEQVKIIPILQVKISVLQEEKRQLVSQLSDSKSLNDMTWKTCLGEDGIDFENKRHTETESEGTNEKVYTDFREFRELTEEMQALERTIKGGHMLSWQEKGHSLLHKNTTNSIGIKTDIDMKMASSKTSKENKSVHTDQVETRSIATEVTEVSLGIHTKHEAELEAQQLLNAALKERISQLETELRESALQTELTRLKLELQAAGARNRVDKSCFAKPHTASVGTTARPFTQSQGVGNHKEFQDASTGEATETKTVGVSCKPKMTDICTGLDVPMSHWEIRERVETSEKAIGIQVSTSTVGVGTDIKLSDAESNTELPLEKLVFQKEKVKCHSVACGAYSVDLTICESKEMTSQGITTDSIRRVDQGILASPQTASQRTNTVSSSVSRFTNTSQTFSNDSSTNTLLLSKHDKHTNTSHTFTRTISVGSGVGGIICTTETRTVGVNTANSECYSKLPPDTVNKATRDCGVGLTNIYDNFLVGLKTRNMASGPSHIPDPIKTRSIGVGDGRIRDFSTSSCAPKPKSQQFSQFQWDHELNHYIEKMHRLLKENGDLLTGDQSDHYPSSKPLSNFKSMTEGEAVIHRFTSHPTDLLSPSQPLNVSKEHPEVSQQDGNASEVKKMIKMLEQQAASAVQDRSANASKPWSAMKKQGTDQCHSSNRKSMKFMKVSAGLKPTSAFEHEEREGRGSDTFGKVSQDGWQAKKGKDGSNKGSKGSLKLPTQHRCNLSERMFSACQDLKMHLSENPATSSRELQDCLRSLQQEWFSVSSQKSAAPDTVGEYLSAFRMISPSVLQHVVNMADGNGNTALHYSVSHSNFGVVKKLLDAEVCNVNQQNAAGYTPVMLAALAAVERPDDMRVVEQLFSTGDVNAKAIQAGQTALMLAVSHGRLDMVRALLAQGAEVNIQDDEGSTALMCASEHGHADIVKLLLAQPDCDATLTDSDDSSALSVALEAGHNDIAVLLYAHANFSRCTVGAARHSGRFPSSSGGWSIFET</sequence>
<dbReference type="PANTHER" id="PTHR24168">
    <property type="entry name" value="KN MOTIF AND ANKYRIN REPEAT DOMAIN-CONTAINING"/>
    <property type="match status" value="1"/>
</dbReference>
<dbReference type="PROSITE" id="PS50088">
    <property type="entry name" value="ANK_REPEAT"/>
    <property type="match status" value="3"/>
</dbReference>
<proteinExistence type="predicted"/>
<feature type="compositionally biased region" description="Polar residues" evidence="7">
    <location>
        <begin position="844"/>
        <end position="856"/>
    </location>
</feature>
<dbReference type="HOGENOM" id="CLU_004269_1_1_1"/>
<feature type="region of interest" description="Disordered" evidence="7">
    <location>
        <begin position="482"/>
        <end position="507"/>
    </location>
</feature>
<organism evidence="8 9">
    <name type="scientific">Xiphophorus maculatus</name>
    <name type="common">Southern platyfish</name>
    <name type="synonym">Platypoecilus maculatus</name>
    <dbReference type="NCBI Taxonomy" id="8083"/>
    <lineage>
        <taxon>Eukaryota</taxon>
        <taxon>Metazoa</taxon>
        <taxon>Chordata</taxon>
        <taxon>Craniata</taxon>
        <taxon>Vertebrata</taxon>
        <taxon>Euteleostomi</taxon>
        <taxon>Actinopterygii</taxon>
        <taxon>Neopterygii</taxon>
        <taxon>Teleostei</taxon>
        <taxon>Neoteleostei</taxon>
        <taxon>Acanthomorphata</taxon>
        <taxon>Ovalentaria</taxon>
        <taxon>Atherinomorphae</taxon>
        <taxon>Cyprinodontiformes</taxon>
        <taxon>Poeciliidae</taxon>
        <taxon>Poeciliinae</taxon>
        <taxon>Xiphophorus</taxon>
    </lineage>
</organism>
<dbReference type="Gene3D" id="1.25.40.20">
    <property type="entry name" value="Ankyrin repeat-containing domain"/>
    <property type="match status" value="1"/>
</dbReference>
<feature type="region of interest" description="Disordered" evidence="7">
    <location>
        <begin position="54"/>
        <end position="141"/>
    </location>
</feature>
<keyword evidence="3 5" id="KW-0040">ANK repeat</keyword>
<dbReference type="Pfam" id="PF12796">
    <property type="entry name" value="Ank_2"/>
    <property type="match status" value="1"/>
</dbReference>
<dbReference type="STRING" id="8083.ENSXMAP00000005339"/>
<evidence type="ECO:0000256" key="3">
    <source>
        <dbReference type="ARBA" id="ARBA00023043"/>
    </source>
</evidence>
<evidence type="ECO:0000256" key="1">
    <source>
        <dbReference type="ARBA" id="ARBA00022553"/>
    </source>
</evidence>
<reference evidence="9" key="2">
    <citation type="journal article" date="2013" name="Nat. Genet.">
        <title>The genome of the platyfish, Xiphophorus maculatus, provides insights into evolutionary adaptation and several complex traits.</title>
        <authorList>
            <person name="Schartl M."/>
            <person name="Walter R.B."/>
            <person name="Shen Y."/>
            <person name="Garcia T."/>
            <person name="Catchen J."/>
            <person name="Amores A."/>
            <person name="Braasch I."/>
            <person name="Chalopin D."/>
            <person name="Volff J.N."/>
            <person name="Lesch K.P."/>
            <person name="Bisazza A."/>
            <person name="Minx P."/>
            <person name="Hillier L."/>
            <person name="Wilson R.K."/>
            <person name="Fuerstenberg S."/>
            <person name="Boore J."/>
            <person name="Searle S."/>
            <person name="Postlethwait J.H."/>
            <person name="Warren W.C."/>
        </authorList>
    </citation>
    <scope>NUCLEOTIDE SEQUENCE [LARGE SCALE GENOMIC DNA]</scope>
    <source>
        <strain evidence="9">JP 163 A</strain>
    </source>
</reference>
<dbReference type="Pfam" id="PF13857">
    <property type="entry name" value="Ank_5"/>
    <property type="match status" value="1"/>
</dbReference>
<dbReference type="PANTHER" id="PTHR24168:SF19">
    <property type="entry name" value="KN MOTIF AND ANKYRIN REPEAT DOMAIN-CONTAINING PROTEIN 1"/>
    <property type="match status" value="1"/>
</dbReference>
<dbReference type="InterPro" id="IPR047184">
    <property type="entry name" value="KANK1-4"/>
</dbReference>
<name>M3ZSZ6_XIPMA</name>
<dbReference type="OMA" id="PMSHWEI"/>
<feature type="region of interest" description="Disordered" evidence="7">
    <location>
        <begin position="630"/>
        <end position="659"/>
    </location>
</feature>
<evidence type="ECO:0000256" key="7">
    <source>
        <dbReference type="SAM" id="MobiDB-lite"/>
    </source>
</evidence>
<reference evidence="8" key="4">
    <citation type="submission" date="2025-09" db="UniProtKB">
        <authorList>
            <consortium name="Ensembl"/>
        </authorList>
    </citation>
    <scope>IDENTIFICATION</scope>
    <source>
        <strain evidence="8">JP 163 A</strain>
    </source>
</reference>
<dbReference type="SMART" id="SM00248">
    <property type="entry name" value="ANK"/>
    <property type="match status" value="5"/>
</dbReference>
<evidence type="ECO:0000313" key="8">
    <source>
        <dbReference type="Ensembl" id="ENSXMAP00000005339.2"/>
    </source>
</evidence>
<feature type="compositionally biased region" description="Polar residues" evidence="7">
    <location>
        <begin position="224"/>
        <end position="233"/>
    </location>
</feature>
<feature type="compositionally biased region" description="Polar residues" evidence="7">
    <location>
        <begin position="129"/>
        <end position="141"/>
    </location>
</feature>
<keyword evidence="4 6" id="KW-0175">Coiled coil</keyword>
<evidence type="ECO:0000313" key="9">
    <source>
        <dbReference type="Proteomes" id="UP000002852"/>
    </source>
</evidence>
<dbReference type="eggNOG" id="KOG0514">
    <property type="taxonomic scope" value="Eukaryota"/>
</dbReference>
<reference evidence="9" key="1">
    <citation type="submission" date="2012-01" db="EMBL/GenBank/DDBJ databases">
        <authorList>
            <person name="Walter R."/>
            <person name="Schartl M."/>
            <person name="Warren W."/>
        </authorList>
    </citation>
    <scope>NUCLEOTIDE SEQUENCE [LARGE SCALE GENOMIC DNA]</scope>
    <source>
        <strain evidence="9">JP 163 A</strain>
    </source>
</reference>
<feature type="region of interest" description="Disordered" evidence="7">
    <location>
        <begin position="154"/>
        <end position="233"/>
    </location>
</feature>
<accession>M3ZSZ6</accession>
<feature type="region of interest" description="Disordered" evidence="7">
    <location>
        <begin position="932"/>
        <end position="974"/>
    </location>
</feature>
<dbReference type="FunFam" id="1.25.40.20:FF:000017">
    <property type="entry name" value="KN motif and ankyrin repeat domain-containing protein 1"/>
    <property type="match status" value="1"/>
</dbReference>
<dbReference type="Proteomes" id="UP000002852">
    <property type="component" value="Unassembled WGS sequence"/>
</dbReference>
<dbReference type="GO" id="GO:0005856">
    <property type="term" value="C:cytoskeleton"/>
    <property type="evidence" value="ECO:0007669"/>
    <property type="project" value="TreeGrafter"/>
</dbReference>
<dbReference type="GO" id="GO:0030837">
    <property type="term" value="P:negative regulation of actin filament polymerization"/>
    <property type="evidence" value="ECO:0007669"/>
    <property type="project" value="InterPro"/>
</dbReference>
<evidence type="ECO:0000256" key="6">
    <source>
        <dbReference type="SAM" id="Coils"/>
    </source>
</evidence>
<feature type="region of interest" description="Disordered" evidence="7">
    <location>
        <begin position="844"/>
        <end position="869"/>
    </location>
</feature>
<reference evidence="8" key="3">
    <citation type="submission" date="2025-08" db="UniProtKB">
        <authorList>
            <consortium name="Ensembl"/>
        </authorList>
    </citation>
    <scope>IDENTIFICATION</scope>
    <source>
        <strain evidence="8">JP 163 A</strain>
    </source>
</reference>
<keyword evidence="2" id="KW-0677">Repeat</keyword>
<feature type="repeat" description="ANK" evidence="5">
    <location>
        <begin position="1130"/>
        <end position="1162"/>
    </location>
</feature>
<feature type="compositionally biased region" description="Basic and acidic residues" evidence="7">
    <location>
        <begin position="934"/>
        <end position="943"/>
    </location>
</feature>
<evidence type="ECO:0000256" key="4">
    <source>
        <dbReference type="ARBA" id="ARBA00023054"/>
    </source>
</evidence>
<protein>
    <submittedName>
        <fullName evidence="8">KN motif and ankyrin repeat domains 1b</fullName>
    </submittedName>
</protein>
<dbReference type="SUPFAM" id="SSF48403">
    <property type="entry name" value="Ankyrin repeat"/>
    <property type="match status" value="1"/>
</dbReference>
<evidence type="ECO:0000256" key="2">
    <source>
        <dbReference type="ARBA" id="ARBA00022737"/>
    </source>
</evidence>
<keyword evidence="9" id="KW-1185">Reference proteome</keyword>
<feature type="compositionally biased region" description="Low complexity" evidence="7">
    <location>
        <begin position="207"/>
        <end position="223"/>
    </location>
</feature>
<feature type="repeat" description="ANK" evidence="5">
    <location>
        <begin position="1058"/>
        <end position="1080"/>
    </location>
</feature>
<feature type="region of interest" description="Disordered" evidence="7">
    <location>
        <begin position="893"/>
        <end position="913"/>
    </location>
</feature>
<dbReference type="Ensembl" id="ENSXMAT00000005345.2">
    <property type="protein sequence ID" value="ENSXMAP00000005339.2"/>
    <property type="gene ID" value="ENSXMAG00000005324.2"/>
</dbReference>
<dbReference type="InterPro" id="IPR036770">
    <property type="entry name" value="Ankyrin_rpt-contain_sf"/>
</dbReference>
<dbReference type="GO" id="GO:0005737">
    <property type="term" value="C:cytoplasm"/>
    <property type="evidence" value="ECO:0007669"/>
    <property type="project" value="TreeGrafter"/>
</dbReference>
<keyword evidence="1" id="KW-0597">Phosphoprotein</keyword>
<dbReference type="InParanoid" id="M3ZSZ6"/>
<feature type="repeat" description="ANK" evidence="5">
    <location>
        <begin position="1163"/>
        <end position="1184"/>
    </location>
</feature>